<reference evidence="1 2" key="1">
    <citation type="submission" date="2024-10" db="EMBL/GenBank/DDBJ databases">
        <title>The Natural Products Discovery Center: Release of the First 8490 Sequenced Strains for Exploring Actinobacteria Biosynthetic Diversity.</title>
        <authorList>
            <person name="Kalkreuter E."/>
            <person name="Kautsar S.A."/>
            <person name="Yang D."/>
            <person name="Bader C.D."/>
            <person name="Teijaro C.N."/>
            <person name="Fluegel L."/>
            <person name="Davis C.M."/>
            <person name="Simpson J.R."/>
            <person name="Lauterbach L."/>
            <person name="Steele A.D."/>
            <person name="Gui C."/>
            <person name="Meng S."/>
            <person name="Li G."/>
            <person name="Viehrig K."/>
            <person name="Ye F."/>
            <person name="Su P."/>
            <person name="Kiefer A.F."/>
            <person name="Nichols A."/>
            <person name="Cepeda A.J."/>
            <person name="Yan W."/>
            <person name="Fan B."/>
            <person name="Jiang Y."/>
            <person name="Adhikari A."/>
            <person name="Zheng C.-J."/>
            <person name="Schuster L."/>
            <person name="Cowan T.M."/>
            <person name="Smanski M.J."/>
            <person name="Chevrette M.G."/>
            <person name="De Carvalho L.P.S."/>
            <person name="Shen B."/>
        </authorList>
    </citation>
    <scope>NUCLEOTIDE SEQUENCE [LARGE SCALE GENOMIC DNA]</scope>
    <source>
        <strain evidence="1 2">NPDC012605</strain>
    </source>
</reference>
<keyword evidence="2" id="KW-1185">Reference proteome</keyword>
<evidence type="ECO:0000313" key="2">
    <source>
        <dbReference type="Proteomes" id="UP001602370"/>
    </source>
</evidence>
<evidence type="ECO:0000313" key="1">
    <source>
        <dbReference type="EMBL" id="MFF5920733.1"/>
    </source>
</evidence>
<gene>
    <name evidence="1" type="ORF">ACFY8C_20670</name>
</gene>
<organism evidence="1 2">
    <name type="scientific">Streptomyces flavochromogenes</name>
    <dbReference type="NCBI Taxonomy" id="68199"/>
    <lineage>
        <taxon>Bacteria</taxon>
        <taxon>Bacillati</taxon>
        <taxon>Actinomycetota</taxon>
        <taxon>Actinomycetes</taxon>
        <taxon>Kitasatosporales</taxon>
        <taxon>Streptomycetaceae</taxon>
        <taxon>Streptomyces</taxon>
    </lineage>
</organism>
<comment type="caution">
    <text evidence="1">The sequence shown here is derived from an EMBL/GenBank/DDBJ whole genome shotgun (WGS) entry which is preliminary data.</text>
</comment>
<dbReference type="Proteomes" id="UP001602370">
    <property type="component" value="Unassembled WGS sequence"/>
</dbReference>
<dbReference type="RefSeq" id="WP_030320060.1">
    <property type="nucleotide sequence ID" value="NZ_JBIBDZ010000005.1"/>
</dbReference>
<sequence length="407" mass="44455">MNHSENVDHDAVLRARTMLLGSGRPSWRQEVEAYRVLAEVSPAAYLPKLAATLTSYRNNHWRTARPEVELACHAEAADAARRIDRGEPNRTEVLCWTLDSYRRTLLTAGRRAEAFAVCEEMAEAGRLGFERGQVQSPAHGQCRLATMLAEEGRHGEAADLRGRSVAAVGDLDAAGRHEEALAAFTEHMDRIRSEIESGASSSANLVWELVHRSKMFDTGGRREEAGADRREALRILARLAEGGEPGLRSNDLGRWSTVFALSGRAAEPPGTRDAPMPPFGIDCLHWSPDAKESYVAGIPSLETDVAELAAAGRIAEAVEAHRRLVRRSAVLHERHAHGIEECLRPLFDEGVALARRVPAMPETIVRSLTDRAMFLAAVARYGDAHADFAEAMALLGGATNTPIVTRT</sequence>
<dbReference type="EMBL" id="JBIBDZ010000005">
    <property type="protein sequence ID" value="MFF5920733.1"/>
    <property type="molecule type" value="Genomic_DNA"/>
</dbReference>
<accession>A0ABW6XT85</accession>
<proteinExistence type="predicted"/>
<evidence type="ECO:0008006" key="3">
    <source>
        <dbReference type="Google" id="ProtNLM"/>
    </source>
</evidence>
<protein>
    <recommendedName>
        <fullName evidence="3">Tetratricopeptide repeat protein</fullName>
    </recommendedName>
</protein>
<name>A0ABW6XT85_9ACTN</name>